<feature type="region of interest" description="Disordered" evidence="1">
    <location>
        <begin position="121"/>
        <end position="199"/>
    </location>
</feature>
<dbReference type="PANTHER" id="PTHR33098">
    <property type="entry name" value="COTTON FIBER (DUF761)"/>
    <property type="match status" value="1"/>
</dbReference>
<evidence type="ECO:0000256" key="1">
    <source>
        <dbReference type="SAM" id="MobiDB-lite"/>
    </source>
</evidence>
<keyword evidence="4" id="KW-1185">Reference proteome</keyword>
<dbReference type="Proteomes" id="UP001567538">
    <property type="component" value="Unassembled WGS sequence"/>
</dbReference>
<dbReference type="EMBL" id="JBEAFC010000003">
    <property type="protein sequence ID" value="KAL1563108.1"/>
    <property type="molecule type" value="Genomic_DNA"/>
</dbReference>
<dbReference type="InterPro" id="IPR008480">
    <property type="entry name" value="DUF761_pln"/>
</dbReference>
<dbReference type="Pfam" id="PF05553">
    <property type="entry name" value="DUF761"/>
    <property type="match status" value="1"/>
</dbReference>
<keyword evidence="2" id="KW-1133">Transmembrane helix</keyword>
<dbReference type="AlphaFoldDB" id="A0ABD1I6I5"/>
<evidence type="ECO:0000313" key="3">
    <source>
        <dbReference type="EMBL" id="KAL1563108.1"/>
    </source>
</evidence>
<sequence length="267" mass="30091">MANFFQVSCVESNIGVMVSAVKAVKLLFFSAGLFSSMVMVKDALVPFLYEIIFPNLVAFWNSFRYFLSSPLYICIIINSVVLLIAATSTTSHNNDHDHDPPPSWVEVPPPEVEAEAEATTLTLLPTRSSDSTSSLCQGSDIDDCSATPQASSDINDEMKSESEERESECTMESTWKTIVEGQSKKLSKSESVPPRRRVEEQKVMRKLETFNDRASIRRLGGLRRDPSVDVDAFNKQVEAFINKFNQDMRLQRQESDQRFLDMIKRGL</sequence>
<name>A0ABD1I6I5_SALDI</name>
<feature type="transmembrane region" description="Helical" evidence="2">
    <location>
        <begin position="69"/>
        <end position="86"/>
    </location>
</feature>
<dbReference type="PANTHER" id="PTHR33098:SF76">
    <property type="entry name" value="DUF4408 DOMAIN-CONTAINING PROTEIN"/>
    <property type="match status" value="1"/>
</dbReference>
<comment type="caution">
    <text evidence="3">The sequence shown here is derived from an EMBL/GenBank/DDBJ whole genome shotgun (WGS) entry which is preliminary data.</text>
</comment>
<proteinExistence type="predicted"/>
<protein>
    <recommendedName>
        <fullName evidence="5">DUF4408 domain-containing protein</fullName>
    </recommendedName>
</protein>
<gene>
    <name evidence="3" type="ORF">AAHA92_05608</name>
</gene>
<evidence type="ECO:0000256" key="2">
    <source>
        <dbReference type="SAM" id="Phobius"/>
    </source>
</evidence>
<evidence type="ECO:0008006" key="5">
    <source>
        <dbReference type="Google" id="ProtNLM"/>
    </source>
</evidence>
<reference evidence="3 4" key="1">
    <citation type="submission" date="2024-06" db="EMBL/GenBank/DDBJ databases">
        <title>A chromosome level genome sequence of Diviner's sage (Salvia divinorum).</title>
        <authorList>
            <person name="Ford S.A."/>
            <person name="Ro D.-K."/>
            <person name="Ness R.W."/>
            <person name="Phillips M.A."/>
        </authorList>
    </citation>
    <scope>NUCLEOTIDE SEQUENCE [LARGE SCALE GENOMIC DNA]</scope>
    <source>
        <strain evidence="3">SAF-2024a</strain>
        <tissue evidence="3">Leaf</tissue>
    </source>
</reference>
<accession>A0ABD1I6I5</accession>
<feature type="transmembrane region" description="Helical" evidence="2">
    <location>
        <begin position="26"/>
        <end position="49"/>
    </location>
</feature>
<organism evidence="3 4">
    <name type="scientific">Salvia divinorum</name>
    <name type="common">Maria pastora</name>
    <name type="synonym">Diviner's sage</name>
    <dbReference type="NCBI Taxonomy" id="28513"/>
    <lineage>
        <taxon>Eukaryota</taxon>
        <taxon>Viridiplantae</taxon>
        <taxon>Streptophyta</taxon>
        <taxon>Embryophyta</taxon>
        <taxon>Tracheophyta</taxon>
        <taxon>Spermatophyta</taxon>
        <taxon>Magnoliopsida</taxon>
        <taxon>eudicotyledons</taxon>
        <taxon>Gunneridae</taxon>
        <taxon>Pentapetalae</taxon>
        <taxon>asterids</taxon>
        <taxon>lamiids</taxon>
        <taxon>Lamiales</taxon>
        <taxon>Lamiaceae</taxon>
        <taxon>Nepetoideae</taxon>
        <taxon>Mentheae</taxon>
        <taxon>Salviinae</taxon>
        <taxon>Salvia</taxon>
        <taxon>Salvia subgen. Calosphace</taxon>
    </lineage>
</organism>
<feature type="compositionally biased region" description="Polar residues" evidence="1">
    <location>
        <begin position="127"/>
        <end position="137"/>
    </location>
</feature>
<evidence type="ECO:0000313" key="4">
    <source>
        <dbReference type="Proteomes" id="UP001567538"/>
    </source>
</evidence>
<keyword evidence="2" id="KW-0812">Transmembrane</keyword>
<keyword evidence="2" id="KW-0472">Membrane</keyword>